<protein>
    <recommendedName>
        <fullName evidence="4">Secreted protein</fullName>
    </recommendedName>
</protein>
<feature type="signal peptide" evidence="1">
    <location>
        <begin position="1"/>
        <end position="18"/>
    </location>
</feature>
<organism evidence="2 3">
    <name type="scientific">Chironomus riparius</name>
    <dbReference type="NCBI Taxonomy" id="315576"/>
    <lineage>
        <taxon>Eukaryota</taxon>
        <taxon>Metazoa</taxon>
        <taxon>Ecdysozoa</taxon>
        <taxon>Arthropoda</taxon>
        <taxon>Hexapoda</taxon>
        <taxon>Insecta</taxon>
        <taxon>Pterygota</taxon>
        <taxon>Neoptera</taxon>
        <taxon>Endopterygota</taxon>
        <taxon>Diptera</taxon>
        <taxon>Nematocera</taxon>
        <taxon>Chironomoidea</taxon>
        <taxon>Chironomidae</taxon>
        <taxon>Chironominae</taxon>
        <taxon>Chironomus</taxon>
    </lineage>
</organism>
<accession>A0A9N9S7V1</accession>
<sequence length="169" mass="18040">MKLSVIFVIIGLIESTLSGGSSQCEPFLSNFNAFYQVMLTVLDNMQQYSTSTSNDPALAPAYAIGLKCEANSSIILAAKAINRLSAVDPSIIVNILNGTTSEPFVAPLDCISADLISLKDMIQNILINVVPSIEAKAEALEGMSISSTTTVLNLSKLQHNKLGKLLIHK</sequence>
<proteinExistence type="predicted"/>
<evidence type="ECO:0000256" key="1">
    <source>
        <dbReference type="SAM" id="SignalP"/>
    </source>
</evidence>
<keyword evidence="1" id="KW-0732">Signal</keyword>
<reference evidence="2" key="2">
    <citation type="submission" date="2022-10" db="EMBL/GenBank/DDBJ databases">
        <authorList>
            <consortium name="ENA_rothamsted_submissions"/>
            <consortium name="culmorum"/>
            <person name="King R."/>
        </authorList>
    </citation>
    <scope>NUCLEOTIDE SEQUENCE</scope>
</reference>
<keyword evidence="3" id="KW-1185">Reference proteome</keyword>
<gene>
    <name evidence="2" type="ORF">CHIRRI_LOCUS14013</name>
</gene>
<name>A0A9N9S7V1_9DIPT</name>
<evidence type="ECO:0008006" key="4">
    <source>
        <dbReference type="Google" id="ProtNLM"/>
    </source>
</evidence>
<reference evidence="2" key="1">
    <citation type="submission" date="2022-01" db="EMBL/GenBank/DDBJ databases">
        <authorList>
            <person name="King R."/>
        </authorList>
    </citation>
    <scope>NUCLEOTIDE SEQUENCE</scope>
</reference>
<evidence type="ECO:0000313" key="3">
    <source>
        <dbReference type="Proteomes" id="UP001153620"/>
    </source>
</evidence>
<dbReference type="Proteomes" id="UP001153620">
    <property type="component" value="Chromosome 4"/>
</dbReference>
<feature type="chain" id="PRO_5040150362" description="Secreted protein" evidence="1">
    <location>
        <begin position="19"/>
        <end position="169"/>
    </location>
</feature>
<dbReference type="EMBL" id="OU895880">
    <property type="protein sequence ID" value="CAG9811204.1"/>
    <property type="molecule type" value="Genomic_DNA"/>
</dbReference>
<evidence type="ECO:0000313" key="2">
    <source>
        <dbReference type="EMBL" id="CAG9811204.1"/>
    </source>
</evidence>
<dbReference type="AlphaFoldDB" id="A0A9N9S7V1"/>